<dbReference type="Pfam" id="PF01541">
    <property type="entry name" value="GIY-YIG"/>
    <property type="match status" value="1"/>
</dbReference>
<feature type="signal peptide" evidence="1">
    <location>
        <begin position="1"/>
        <end position="38"/>
    </location>
</feature>
<dbReference type="Gene3D" id="3.40.1440.10">
    <property type="entry name" value="GIY-YIG endonuclease"/>
    <property type="match status" value="1"/>
</dbReference>
<name>A0A517NXM4_9BACT</name>
<reference evidence="3 4" key="1">
    <citation type="submission" date="2019-02" db="EMBL/GenBank/DDBJ databases">
        <title>Deep-cultivation of Planctomycetes and their phenomic and genomic characterization uncovers novel biology.</title>
        <authorList>
            <person name="Wiegand S."/>
            <person name="Jogler M."/>
            <person name="Boedeker C."/>
            <person name="Pinto D."/>
            <person name="Vollmers J."/>
            <person name="Rivas-Marin E."/>
            <person name="Kohn T."/>
            <person name="Peeters S.H."/>
            <person name="Heuer A."/>
            <person name="Rast P."/>
            <person name="Oberbeckmann S."/>
            <person name="Bunk B."/>
            <person name="Jeske O."/>
            <person name="Meyerdierks A."/>
            <person name="Storesund J.E."/>
            <person name="Kallscheuer N."/>
            <person name="Luecker S."/>
            <person name="Lage O.M."/>
            <person name="Pohl T."/>
            <person name="Merkel B.J."/>
            <person name="Hornburger P."/>
            <person name="Mueller R.-W."/>
            <person name="Bruemmer F."/>
            <person name="Labrenz M."/>
            <person name="Spormann A.M."/>
            <person name="Op den Camp H."/>
            <person name="Overmann J."/>
            <person name="Amann R."/>
            <person name="Jetten M.S.M."/>
            <person name="Mascher T."/>
            <person name="Medema M.H."/>
            <person name="Devos D.P."/>
            <person name="Kaster A.-K."/>
            <person name="Ovreas L."/>
            <person name="Rohde M."/>
            <person name="Galperin M.Y."/>
            <person name="Jogler C."/>
        </authorList>
    </citation>
    <scope>NUCLEOTIDE SEQUENCE [LARGE SCALE GENOMIC DNA]</scope>
    <source>
        <strain evidence="3 4">K23_9</strain>
    </source>
</reference>
<keyword evidence="4" id="KW-1185">Reference proteome</keyword>
<evidence type="ECO:0000313" key="3">
    <source>
        <dbReference type="EMBL" id="QDT11849.1"/>
    </source>
</evidence>
<dbReference type="SUPFAM" id="SSF82771">
    <property type="entry name" value="GIY-YIG endonuclease"/>
    <property type="match status" value="1"/>
</dbReference>
<proteinExistence type="predicted"/>
<dbReference type="RefSeq" id="WP_145419616.1">
    <property type="nucleotide sequence ID" value="NZ_CP036526.1"/>
</dbReference>
<sequence length="302" mass="33924" precursor="true">MTLPRNNYDAKSTGRMFWGKSFSALLALALLIPSPLAAEDQISDAMIGAAFASASDGYSTDELLITDALRRRFLKNLYPQQTPTAEQERSALLKLLQLRKAGKLKTSTTRRGKAIDDSVGPIAEIAARVVTDRHRVATDWMLADPKLRAELQSEASKISPSVDAYAVRKSLLQLRKKRALKPELVLRVADWKREIKTFTLAELRDELKANHLPKLPGIYLFRNEHGYLYIGEASNLANRLKQHLTASDRVSLADYLASDDSDSVTVELHQFPRDSPTAKLSVRRAYESELIRSRHPKFNSRP</sequence>
<evidence type="ECO:0000256" key="1">
    <source>
        <dbReference type="SAM" id="SignalP"/>
    </source>
</evidence>
<dbReference type="OrthoDB" id="272478at2"/>
<feature type="domain" description="GIY-YIG" evidence="2">
    <location>
        <begin position="214"/>
        <end position="300"/>
    </location>
</feature>
<feature type="chain" id="PRO_5022080248" description="GIY-YIG domain-containing protein" evidence="1">
    <location>
        <begin position="39"/>
        <end position="302"/>
    </location>
</feature>
<gene>
    <name evidence="3" type="ORF">K239x_38510</name>
</gene>
<dbReference type="Proteomes" id="UP000319817">
    <property type="component" value="Chromosome"/>
</dbReference>
<dbReference type="PROSITE" id="PS50164">
    <property type="entry name" value="GIY_YIG"/>
    <property type="match status" value="1"/>
</dbReference>
<accession>A0A517NXM4</accession>
<dbReference type="InterPro" id="IPR035901">
    <property type="entry name" value="GIY-YIG_endonuc_sf"/>
</dbReference>
<evidence type="ECO:0000259" key="2">
    <source>
        <dbReference type="PROSITE" id="PS50164"/>
    </source>
</evidence>
<keyword evidence="1" id="KW-0732">Signal</keyword>
<organism evidence="3 4">
    <name type="scientific">Stieleria marina</name>
    <dbReference type="NCBI Taxonomy" id="1930275"/>
    <lineage>
        <taxon>Bacteria</taxon>
        <taxon>Pseudomonadati</taxon>
        <taxon>Planctomycetota</taxon>
        <taxon>Planctomycetia</taxon>
        <taxon>Pirellulales</taxon>
        <taxon>Pirellulaceae</taxon>
        <taxon>Stieleria</taxon>
    </lineage>
</organism>
<protein>
    <recommendedName>
        <fullName evidence="2">GIY-YIG domain-containing protein</fullName>
    </recommendedName>
</protein>
<evidence type="ECO:0000313" key="4">
    <source>
        <dbReference type="Proteomes" id="UP000319817"/>
    </source>
</evidence>
<dbReference type="EMBL" id="CP036526">
    <property type="protein sequence ID" value="QDT11849.1"/>
    <property type="molecule type" value="Genomic_DNA"/>
</dbReference>
<dbReference type="AlphaFoldDB" id="A0A517NXM4"/>
<dbReference type="InterPro" id="IPR000305">
    <property type="entry name" value="GIY-YIG_endonuc"/>
</dbReference>